<dbReference type="Pfam" id="PF02803">
    <property type="entry name" value="Thiolase_C"/>
    <property type="match status" value="1"/>
</dbReference>
<feature type="domain" description="Thiolase N-terminal" evidence="8">
    <location>
        <begin position="5"/>
        <end position="261"/>
    </location>
</feature>
<evidence type="ECO:0000256" key="5">
    <source>
        <dbReference type="ARBA" id="ARBA00030755"/>
    </source>
</evidence>
<evidence type="ECO:0000256" key="6">
    <source>
        <dbReference type="PIRSR" id="PIRSR000429-1"/>
    </source>
</evidence>
<evidence type="ECO:0000256" key="3">
    <source>
        <dbReference type="ARBA" id="ARBA00022679"/>
    </source>
</evidence>
<dbReference type="PROSITE" id="PS00098">
    <property type="entry name" value="THIOLASE_1"/>
    <property type="match status" value="1"/>
</dbReference>
<evidence type="ECO:0000256" key="2">
    <source>
        <dbReference type="ARBA" id="ARBA00012705"/>
    </source>
</evidence>
<dbReference type="NCBIfam" id="NF006086">
    <property type="entry name" value="PRK08235.1"/>
    <property type="match status" value="1"/>
</dbReference>
<dbReference type="AlphaFoldDB" id="A0A7I8DFI9"/>
<evidence type="ECO:0000259" key="8">
    <source>
        <dbReference type="Pfam" id="PF00108"/>
    </source>
</evidence>
<dbReference type="EMBL" id="AP023366">
    <property type="protein sequence ID" value="BCJ87636.1"/>
    <property type="molecule type" value="Genomic_DNA"/>
</dbReference>
<comment type="similarity">
    <text evidence="1 7">Belongs to the thiolase-like superfamily. Thiolase family.</text>
</comment>
<dbReference type="PIRSF" id="PIRSF000429">
    <property type="entry name" value="Ac-CoA_Ac_transf"/>
    <property type="match status" value="1"/>
</dbReference>
<evidence type="ECO:0000313" key="11">
    <source>
        <dbReference type="Proteomes" id="UP000593802"/>
    </source>
</evidence>
<evidence type="ECO:0000256" key="4">
    <source>
        <dbReference type="ARBA" id="ARBA00023315"/>
    </source>
</evidence>
<dbReference type="PROSITE" id="PS00737">
    <property type="entry name" value="THIOLASE_2"/>
    <property type="match status" value="1"/>
</dbReference>
<reference evidence="10 11" key="1">
    <citation type="submission" date="2020-08" db="EMBL/GenBank/DDBJ databases">
        <title>Complete Genome Sequence of Effusibacillus dendaii Strain skT53, Isolated from Farmland soil.</title>
        <authorList>
            <person name="Konishi T."/>
            <person name="Kawasaki H."/>
        </authorList>
    </citation>
    <scope>NUCLEOTIDE SEQUENCE [LARGE SCALE GENOMIC DNA]</scope>
    <source>
        <strain evidence="11">skT53</strain>
    </source>
</reference>
<keyword evidence="11" id="KW-1185">Reference proteome</keyword>
<organism evidence="10 11">
    <name type="scientific">Effusibacillus dendaii</name>
    <dbReference type="NCBI Taxonomy" id="2743772"/>
    <lineage>
        <taxon>Bacteria</taxon>
        <taxon>Bacillati</taxon>
        <taxon>Bacillota</taxon>
        <taxon>Bacilli</taxon>
        <taxon>Bacillales</taxon>
        <taxon>Alicyclobacillaceae</taxon>
        <taxon>Effusibacillus</taxon>
    </lineage>
</organism>
<dbReference type="InterPro" id="IPR016039">
    <property type="entry name" value="Thiolase-like"/>
</dbReference>
<protein>
    <recommendedName>
        <fullName evidence="2">acetyl-CoA C-acetyltransferase</fullName>
        <ecNumber evidence="2">2.3.1.9</ecNumber>
    </recommendedName>
    <alternativeName>
        <fullName evidence="5">Acetoacetyl-CoA thiolase</fullName>
    </alternativeName>
</protein>
<accession>A0A7I8DFI9</accession>
<feature type="domain" description="Thiolase C-terminal" evidence="9">
    <location>
        <begin position="270"/>
        <end position="390"/>
    </location>
</feature>
<dbReference type="InterPro" id="IPR002155">
    <property type="entry name" value="Thiolase"/>
</dbReference>
<dbReference type="GO" id="GO:0003985">
    <property type="term" value="F:acetyl-CoA C-acetyltransferase activity"/>
    <property type="evidence" value="ECO:0007669"/>
    <property type="project" value="UniProtKB-EC"/>
</dbReference>
<dbReference type="PANTHER" id="PTHR18919">
    <property type="entry name" value="ACETYL-COA C-ACYLTRANSFERASE"/>
    <property type="match status" value="1"/>
</dbReference>
<evidence type="ECO:0000313" key="10">
    <source>
        <dbReference type="EMBL" id="BCJ87636.1"/>
    </source>
</evidence>
<evidence type="ECO:0000259" key="9">
    <source>
        <dbReference type="Pfam" id="PF02803"/>
    </source>
</evidence>
<proteinExistence type="inferred from homology"/>
<feature type="active site" description="Proton acceptor" evidence="6">
    <location>
        <position position="348"/>
    </location>
</feature>
<evidence type="ECO:0000256" key="7">
    <source>
        <dbReference type="RuleBase" id="RU003557"/>
    </source>
</evidence>
<dbReference type="PROSITE" id="PS00099">
    <property type="entry name" value="THIOLASE_3"/>
    <property type="match status" value="1"/>
</dbReference>
<dbReference type="InterPro" id="IPR020615">
    <property type="entry name" value="Thiolase_acyl_enz_int_AS"/>
</dbReference>
<sequence length="392" mass="40604">MRQTVIVGTARTPFGRLGGALSALPAVELGAIAIRGAMERAQISAGQVEELIMGMVLQGGAGQIPSRQAAIKAGLPWEVPTETINKVCASGMRAVTLADQIIRTGDADVIIAGGMESMSNAPYAIPQARWGMRMGDSALIDLMTYDGLRCAFHNVPMAVHGSLVAAEYGIDRAAQDEWALRSHQRAVAALQSGILTDEIVPVEVCGKKGTMTVDCDEAPRPDSSLEKLAALPALYLEEGTVTAGNAPGVNDGAAALVLMSHDRAAAEGKKPLAAILGHAEVAAEAPYIATTPGLAIQKLLQKTGYKLSDIHLFEVNEAFAAVTLTSGKIVGWNEEIVNVNGGAIAFGHPIGASGARIIGSLIHELRRRGGGLGIAAICSGAAQGDAILLRVE</sequence>
<keyword evidence="4 7" id="KW-0012">Acyltransferase</keyword>
<dbReference type="CDD" id="cd00751">
    <property type="entry name" value="thiolase"/>
    <property type="match status" value="1"/>
</dbReference>
<keyword evidence="3 7" id="KW-0808">Transferase</keyword>
<dbReference type="FunFam" id="3.40.47.10:FF:000010">
    <property type="entry name" value="Acetyl-CoA acetyltransferase (Thiolase)"/>
    <property type="match status" value="1"/>
</dbReference>
<feature type="active site" description="Proton acceptor" evidence="6">
    <location>
        <position position="378"/>
    </location>
</feature>
<dbReference type="InterPro" id="IPR020616">
    <property type="entry name" value="Thiolase_N"/>
</dbReference>
<name>A0A7I8DFI9_9BACL</name>
<evidence type="ECO:0000256" key="1">
    <source>
        <dbReference type="ARBA" id="ARBA00010982"/>
    </source>
</evidence>
<dbReference type="PANTHER" id="PTHR18919:SF107">
    <property type="entry name" value="ACETYL-COA ACETYLTRANSFERASE, CYTOSOLIC"/>
    <property type="match status" value="1"/>
</dbReference>
<dbReference type="InterPro" id="IPR020613">
    <property type="entry name" value="Thiolase_CS"/>
</dbReference>
<dbReference type="InterPro" id="IPR020610">
    <property type="entry name" value="Thiolase_AS"/>
</dbReference>
<dbReference type="NCBIfam" id="TIGR01930">
    <property type="entry name" value="AcCoA-C-Actrans"/>
    <property type="match status" value="1"/>
</dbReference>
<gene>
    <name evidence="10" type="primary">mmgA</name>
    <name evidence="10" type="ORF">skT53_26210</name>
</gene>
<dbReference type="SUPFAM" id="SSF53901">
    <property type="entry name" value="Thiolase-like"/>
    <property type="match status" value="2"/>
</dbReference>
<dbReference type="Gene3D" id="3.40.47.10">
    <property type="match status" value="2"/>
</dbReference>
<dbReference type="Proteomes" id="UP000593802">
    <property type="component" value="Chromosome"/>
</dbReference>
<feature type="active site" description="Acyl-thioester intermediate" evidence="6">
    <location>
        <position position="88"/>
    </location>
</feature>
<dbReference type="InterPro" id="IPR020617">
    <property type="entry name" value="Thiolase_C"/>
</dbReference>
<dbReference type="RefSeq" id="WP_200757855.1">
    <property type="nucleotide sequence ID" value="NZ_AP023366.1"/>
</dbReference>
<dbReference type="Pfam" id="PF00108">
    <property type="entry name" value="Thiolase_N"/>
    <property type="match status" value="1"/>
</dbReference>
<dbReference type="KEGG" id="eff:skT53_26210"/>
<dbReference type="EC" id="2.3.1.9" evidence="2"/>